<evidence type="ECO:0000313" key="3">
    <source>
        <dbReference type="EMBL" id="PCI76042.1"/>
    </source>
</evidence>
<dbReference type="CDD" id="cd03035">
    <property type="entry name" value="ArsC_Yffb"/>
    <property type="match status" value="1"/>
</dbReference>
<reference evidence="4" key="1">
    <citation type="submission" date="2017-08" db="EMBL/GenBank/DDBJ databases">
        <title>A dynamic microbial community with high functional redundancy inhabits the cold, oxic subseafloor aquifer.</title>
        <authorList>
            <person name="Tully B.J."/>
            <person name="Wheat C.G."/>
            <person name="Glazer B.T."/>
            <person name="Huber J.A."/>
        </authorList>
    </citation>
    <scope>NUCLEOTIDE SEQUENCE [LARGE SCALE GENOMIC DNA]</scope>
</reference>
<dbReference type="NCBIfam" id="TIGR01617">
    <property type="entry name" value="arsC_related"/>
    <property type="match status" value="1"/>
</dbReference>
<dbReference type="NCBIfam" id="NF008107">
    <property type="entry name" value="PRK10853.1"/>
    <property type="match status" value="1"/>
</dbReference>
<dbReference type="PROSITE" id="PS51353">
    <property type="entry name" value="ARSC"/>
    <property type="match status" value="1"/>
</dbReference>
<comment type="similarity">
    <text evidence="1 2">Belongs to the ArsC family.</text>
</comment>
<dbReference type="InterPro" id="IPR036249">
    <property type="entry name" value="Thioredoxin-like_sf"/>
</dbReference>
<dbReference type="PANTHER" id="PTHR30041:SF8">
    <property type="entry name" value="PROTEIN YFFB"/>
    <property type="match status" value="1"/>
</dbReference>
<dbReference type="InterPro" id="IPR006504">
    <property type="entry name" value="Tscrpt_reg_Spx/MgsR"/>
</dbReference>
<dbReference type="SUPFAM" id="SSF52833">
    <property type="entry name" value="Thioredoxin-like"/>
    <property type="match status" value="1"/>
</dbReference>
<sequence length="115" mass="13238">MTTLYGINNCDTIKKTRSLLAELGVDYEFHDYKKLGCDEALVRTFLKHFDFKSLVNTRGTTWRKLPDAVKQDLNEASAIKIMSENNSIIKRPIIESQGEWLLGFDKQQIQDLAQD</sequence>
<dbReference type="InterPro" id="IPR006660">
    <property type="entry name" value="Arsenate_reductase-like"/>
</dbReference>
<gene>
    <name evidence="3" type="ORF">COB20_11660</name>
</gene>
<dbReference type="Gene3D" id="3.40.30.10">
    <property type="entry name" value="Glutaredoxin"/>
    <property type="match status" value="1"/>
</dbReference>
<dbReference type="EMBL" id="NVUL01000063">
    <property type="protein sequence ID" value="PCI76042.1"/>
    <property type="molecule type" value="Genomic_DNA"/>
</dbReference>
<evidence type="ECO:0000256" key="1">
    <source>
        <dbReference type="ARBA" id="ARBA00007198"/>
    </source>
</evidence>
<dbReference type="PANTHER" id="PTHR30041">
    <property type="entry name" value="ARSENATE REDUCTASE"/>
    <property type="match status" value="1"/>
</dbReference>
<name>A0A2A4X010_9GAMM</name>
<dbReference type="AlphaFoldDB" id="A0A2A4X010"/>
<protein>
    <submittedName>
        <fullName evidence="3">ArsC family reductase</fullName>
    </submittedName>
</protein>
<dbReference type="Proteomes" id="UP000218767">
    <property type="component" value="Unassembled WGS sequence"/>
</dbReference>
<proteinExistence type="inferred from homology"/>
<organism evidence="3 4">
    <name type="scientific">SAR86 cluster bacterium</name>
    <dbReference type="NCBI Taxonomy" id="2030880"/>
    <lineage>
        <taxon>Bacteria</taxon>
        <taxon>Pseudomonadati</taxon>
        <taxon>Pseudomonadota</taxon>
        <taxon>Gammaproteobacteria</taxon>
        <taxon>SAR86 cluster</taxon>
    </lineage>
</organism>
<evidence type="ECO:0000256" key="2">
    <source>
        <dbReference type="PROSITE-ProRule" id="PRU01282"/>
    </source>
</evidence>
<dbReference type="Pfam" id="PF03960">
    <property type="entry name" value="ArsC"/>
    <property type="match status" value="1"/>
</dbReference>
<comment type="caution">
    <text evidence="3">The sequence shown here is derived from an EMBL/GenBank/DDBJ whole genome shotgun (WGS) entry which is preliminary data.</text>
</comment>
<evidence type="ECO:0000313" key="4">
    <source>
        <dbReference type="Proteomes" id="UP000218767"/>
    </source>
</evidence>
<accession>A0A2A4X010</accession>